<reference evidence="2" key="1">
    <citation type="journal article" date="2011" name="J. Bacteriol.">
        <title>Genome sequences of eight morphologically diverse alphaproteobacteria.</title>
        <authorList>
            <consortium name="US DOE Joint Genome Institute"/>
            <person name="Brown P.J."/>
            <person name="Kysela D.T."/>
            <person name="Buechlein A."/>
            <person name="Hemmerich C."/>
            <person name="Brun Y.V."/>
        </authorList>
    </citation>
    <scope>NUCLEOTIDE SEQUENCE [LARGE SCALE GENOMIC DNA]</scope>
    <source>
        <strain evidence="2">ATCC 51888 / DSM 1869 / NCIB 11706 / TK 0415</strain>
    </source>
</reference>
<organism evidence="1 2">
    <name type="scientific">Hyphomicrobium denitrificans (strain ATCC 51888 / DSM 1869 / NCIMB 11706 / TK 0415)</name>
    <dbReference type="NCBI Taxonomy" id="582899"/>
    <lineage>
        <taxon>Bacteria</taxon>
        <taxon>Pseudomonadati</taxon>
        <taxon>Pseudomonadota</taxon>
        <taxon>Alphaproteobacteria</taxon>
        <taxon>Hyphomicrobiales</taxon>
        <taxon>Hyphomicrobiaceae</taxon>
        <taxon>Hyphomicrobium</taxon>
    </lineage>
</organism>
<dbReference type="HOGENOM" id="CLU_3153727_0_0_5"/>
<proteinExistence type="predicted"/>
<dbReference type="STRING" id="582899.Hden_1191"/>
<dbReference type="KEGG" id="hdn:Hden_1191"/>
<sequence length="48" mass="6009">MKHWRRFLDWLGWKFNSAAHWCFEHSDETPKWIVEASRPPERYENGEF</sequence>
<accession>D8JVW5</accession>
<protein>
    <submittedName>
        <fullName evidence="1">Uncharacterized protein</fullName>
    </submittedName>
</protein>
<dbReference type="Proteomes" id="UP000002033">
    <property type="component" value="Chromosome"/>
</dbReference>
<name>D8JVW5_HYPDA</name>
<evidence type="ECO:0000313" key="2">
    <source>
        <dbReference type="Proteomes" id="UP000002033"/>
    </source>
</evidence>
<keyword evidence="2" id="KW-1185">Reference proteome</keyword>
<gene>
    <name evidence="1" type="ordered locus">Hden_1191</name>
</gene>
<dbReference type="EMBL" id="CP002083">
    <property type="protein sequence ID" value="ADJ23004.1"/>
    <property type="molecule type" value="Genomic_DNA"/>
</dbReference>
<evidence type="ECO:0000313" key="1">
    <source>
        <dbReference type="EMBL" id="ADJ23004.1"/>
    </source>
</evidence>
<dbReference type="AlphaFoldDB" id="D8JVW5"/>